<dbReference type="Proteomes" id="UP001056120">
    <property type="component" value="Linkage Group LG04"/>
</dbReference>
<dbReference type="EMBL" id="CM042021">
    <property type="protein sequence ID" value="KAI3818248.1"/>
    <property type="molecule type" value="Genomic_DNA"/>
</dbReference>
<protein>
    <submittedName>
        <fullName evidence="1">Uncharacterized protein</fullName>
    </submittedName>
</protein>
<evidence type="ECO:0000313" key="2">
    <source>
        <dbReference type="Proteomes" id="UP001056120"/>
    </source>
</evidence>
<keyword evidence="2" id="KW-1185">Reference proteome</keyword>
<gene>
    <name evidence="1" type="ORF">L1987_12051</name>
</gene>
<organism evidence="1 2">
    <name type="scientific">Smallanthus sonchifolius</name>
    <dbReference type="NCBI Taxonomy" id="185202"/>
    <lineage>
        <taxon>Eukaryota</taxon>
        <taxon>Viridiplantae</taxon>
        <taxon>Streptophyta</taxon>
        <taxon>Embryophyta</taxon>
        <taxon>Tracheophyta</taxon>
        <taxon>Spermatophyta</taxon>
        <taxon>Magnoliopsida</taxon>
        <taxon>eudicotyledons</taxon>
        <taxon>Gunneridae</taxon>
        <taxon>Pentapetalae</taxon>
        <taxon>asterids</taxon>
        <taxon>campanulids</taxon>
        <taxon>Asterales</taxon>
        <taxon>Asteraceae</taxon>
        <taxon>Asteroideae</taxon>
        <taxon>Heliantheae alliance</taxon>
        <taxon>Millerieae</taxon>
        <taxon>Smallanthus</taxon>
    </lineage>
</organism>
<comment type="caution">
    <text evidence="1">The sequence shown here is derived from an EMBL/GenBank/DDBJ whole genome shotgun (WGS) entry which is preliminary data.</text>
</comment>
<accession>A0ACB9JE83</accession>
<evidence type="ECO:0000313" key="1">
    <source>
        <dbReference type="EMBL" id="KAI3818248.1"/>
    </source>
</evidence>
<name>A0ACB9JE83_9ASTR</name>
<sequence>MVEFSPSRLSPRSATSSLSIEFFDALLICCYNEIWVGPSGQHFLGLEADSKPSSGLMSSLFHLDSILTLEVKVLILMEKDVEGMKEDYNDSYTENFCMDFDKVIFVVVCVVSGLHPGENTEKLRAICCCSIPIREA</sequence>
<proteinExistence type="predicted"/>
<reference evidence="1 2" key="2">
    <citation type="journal article" date="2022" name="Mol. Ecol. Resour.">
        <title>The genomes of chicory, endive, great burdock and yacon provide insights into Asteraceae paleo-polyploidization history and plant inulin production.</title>
        <authorList>
            <person name="Fan W."/>
            <person name="Wang S."/>
            <person name="Wang H."/>
            <person name="Wang A."/>
            <person name="Jiang F."/>
            <person name="Liu H."/>
            <person name="Zhao H."/>
            <person name="Xu D."/>
            <person name="Zhang Y."/>
        </authorList>
    </citation>
    <scope>NUCLEOTIDE SEQUENCE [LARGE SCALE GENOMIC DNA]</scope>
    <source>
        <strain evidence="2">cv. Yunnan</strain>
        <tissue evidence="1">Leaves</tissue>
    </source>
</reference>
<reference evidence="2" key="1">
    <citation type="journal article" date="2022" name="Mol. Ecol. Resour.">
        <title>The genomes of chicory, endive, great burdock and yacon provide insights into Asteraceae palaeo-polyploidization history and plant inulin production.</title>
        <authorList>
            <person name="Fan W."/>
            <person name="Wang S."/>
            <person name="Wang H."/>
            <person name="Wang A."/>
            <person name="Jiang F."/>
            <person name="Liu H."/>
            <person name="Zhao H."/>
            <person name="Xu D."/>
            <person name="Zhang Y."/>
        </authorList>
    </citation>
    <scope>NUCLEOTIDE SEQUENCE [LARGE SCALE GENOMIC DNA]</scope>
    <source>
        <strain evidence="2">cv. Yunnan</strain>
    </source>
</reference>